<reference evidence="1 2" key="1">
    <citation type="submission" date="2016-08" db="EMBL/GenBank/DDBJ databases">
        <authorList>
            <person name="Seilhamer J.J."/>
        </authorList>
    </citation>
    <scope>NUCLEOTIDE SEQUENCE [LARGE SCALE GENOMIC DNA]</scope>
    <source>
        <strain evidence="1">ING2-E5A</strain>
    </source>
</reference>
<dbReference type="Gene3D" id="1.10.150.20">
    <property type="entry name" value="5' to 3' exonuclease, C-terminal subdomain"/>
    <property type="match status" value="1"/>
</dbReference>
<proteinExistence type="predicted"/>
<sequence length="159" mass="18502">MDYVCLDTSIEQLSEIEGLSNRTFNICKYNNLNNLFQILDYYNSHGHFHDIRNCGLQTNNELVQISKKYRSLHHSNNVVHIELPDLEPDSPLVELPIPEKYTHLQKMIFSNFINIKISLVLYEILWVVKFEFATGKVNHVNKIPGVSITPCSFFSQLNF</sequence>
<dbReference type="EMBL" id="LT608328">
    <property type="protein sequence ID" value="SCM55290.1"/>
    <property type="molecule type" value="Genomic_DNA"/>
</dbReference>
<dbReference type="KEGG" id="pmuc:ING2E5A_0211"/>
<evidence type="ECO:0000313" key="1">
    <source>
        <dbReference type="EMBL" id="SCM55290.1"/>
    </source>
</evidence>
<gene>
    <name evidence="1" type="ORF">ING2E5A_0211</name>
</gene>
<dbReference type="Proteomes" id="UP000178485">
    <property type="component" value="Chromosome i"/>
</dbReference>
<dbReference type="AlphaFoldDB" id="A0A1G4G3E8"/>
<name>A0A1G4G3E8_9BACT</name>
<accession>A0A1G4G3E8</accession>
<protein>
    <submittedName>
        <fullName evidence="1">Uncharacterized protein</fullName>
    </submittedName>
</protein>
<organism evidence="1 2">
    <name type="scientific">Petrimonas mucosa</name>
    <dbReference type="NCBI Taxonomy" id="1642646"/>
    <lineage>
        <taxon>Bacteria</taxon>
        <taxon>Pseudomonadati</taxon>
        <taxon>Bacteroidota</taxon>
        <taxon>Bacteroidia</taxon>
        <taxon>Bacteroidales</taxon>
        <taxon>Dysgonomonadaceae</taxon>
        <taxon>Petrimonas</taxon>
    </lineage>
</organism>
<evidence type="ECO:0000313" key="2">
    <source>
        <dbReference type="Proteomes" id="UP000178485"/>
    </source>
</evidence>
<keyword evidence="2" id="KW-1185">Reference proteome</keyword>